<dbReference type="SUPFAM" id="SSF48264">
    <property type="entry name" value="Cytochrome P450"/>
    <property type="match status" value="1"/>
</dbReference>
<dbReference type="InterPro" id="IPR002403">
    <property type="entry name" value="Cyt_P450_E_grp-IV"/>
</dbReference>
<evidence type="ECO:0000256" key="7">
    <source>
        <dbReference type="ARBA" id="ARBA00023033"/>
    </source>
</evidence>
<dbReference type="PANTHER" id="PTHR46206:SF7">
    <property type="entry name" value="P450, PUTATIVE (EUROFUNG)-RELATED"/>
    <property type="match status" value="1"/>
</dbReference>
<proteinExistence type="inferred from homology"/>
<comment type="similarity">
    <text evidence="2 9">Belongs to the cytochrome P450 family.</text>
</comment>
<name>A0A9N9TZ14_9HYPO</name>
<dbReference type="InterPro" id="IPR017972">
    <property type="entry name" value="Cyt_P450_CS"/>
</dbReference>
<evidence type="ECO:0000256" key="10">
    <source>
        <dbReference type="SAM" id="Phobius"/>
    </source>
</evidence>
<keyword evidence="10" id="KW-1133">Transmembrane helix</keyword>
<evidence type="ECO:0000256" key="8">
    <source>
        <dbReference type="PIRSR" id="PIRSR602403-1"/>
    </source>
</evidence>
<keyword evidence="6 8" id="KW-0408">Iron</keyword>
<evidence type="ECO:0000256" key="5">
    <source>
        <dbReference type="ARBA" id="ARBA00023002"/>
    </source>
</evidence>
<dbReference type="AlphaFoldDB" id="A0A9N9TZ14"/>
<dbReference type="Gene3D" id="1.10.630.10">
    <property type="entry name" value="Cytochrome P450"/>
    <property type="match status" value="1"/>
</dbReference>
<comment type="caution">
    <text evidence="11">The sequence shown here is derived from an EMBL/GenBank/DDBJ whole genome shotgun (WGS) entry which is preliminary data.</text>
</comment>
<sequence length="512" mass="57888">MESIHARNIKNAVTAWAQELSEQPQRFYIVASFLVVLAAITVFWKIPRQPAVKILLADEIRSSRQRALEYAFNPRQVMKKGYAQFKDEVYGINTQDGVKVVIPPSFLNDLKSHPSLSFKASIDNDMQLEYTYFGGPPEYVIHAIKGNMTASLGTVTPLLNQMVRRNVPVILGKYKDWTPVQVHDKILQLVGTNNARIFQGTAASLDQEWVEASTGYVLSVFDCIRALKQWHPWLRPIVYRFIPERAAINDQWVKGRKRLSASMRERSERGANLEDPPTMLDLLSSGKNEWLANDIEKQLLYQMTLVAVGTVTTFASITQAIYDLATQPSYIPLLRKEVESVPRDSNGDFTKESLSAMKKLDSFIKESQRLNAPDLSTFQRAATANMTLPDGTFIPKGTKLEVNTCSIHRDKSIYENADQFDGLRYYKQRLNPGEENKHMYYSVGKDDLSFGFGRHACPGRYLGAVNIKLLLAQILLDYDVKVPDGAARPANIEFEATVSPDAEFKILLRSRP</sequence>
<dbReference type="InterPro" id="IPR036396">
    <property type="entry name" value="Cyt_P450_sf"/>
</dbReference>
<dbReference type="PRINTS" id="PR00465">
    <property type="entry name" value="EP450IV"/>
</dbReference>
<organism evidence="11 12">
    <name type="scientific">Clonostachys byssicola</name>
    <dbReference type="NCBI Taxonomy" id="160290"/>
    <lineage>
        <taxon>Eukaryota</taxon>
        <taxon>Fungi</taxon>
        <taxon>Dikarya</taxon>
        <taxon>Ascomycota</taxon>
        <taxon>Pezizomycotina</taxon>
        <taxon>Sordariomycetes</taxon>
        <taxon>Hypocreomycetidae</taxon>
        <taxon>Hypocreales</taxon>
        <taxon>Bionectriaceae</taxon>
        <taxon>Clonostachys</taxon>
    </lineage>
</organism>
<comment type="cofactor">
    <cofactor evidence="1 8">
        <name>heme</name>
        <dbReference type="ChEBI" id="CHEBI:30413"/>
    </cofactor>
</comment>
<dbReference type="InterPro" id="IPR001128">
    <property type="entry name" value="Cyt_P450"/>
</dbReference>
<accession>A0A9N9TZ14</accession>
<evidence type="ECO:0000313" key="12">
    <source>
        <dbReference type="Proteomes" id="UP000754883"/>
    </source>
</evidence>
<keyword evidence="3 8" id="KW-0349">Heme</keyword>
<dbReference type="Proteomes" id="UP000754883">
    <property type="component" value="Unassembled WGS sequence"/>
</dbReference>
<dbReference type="GO" id="GO:0005506">
    <property type="term" value="F:iron ion binding"/>
    <property type="evidence" value="ECO:0007669"/>
    <property type="project" value="InterPro"/>
</dbReference>
<keyword evidence="12" id="KW-1185">Reference proteome</keyword>
<keyword evidence="7 9" id="KW-0503">Monooxygenase</keyword>
<evidence type="ECO:0000256" key="1">
    <source>
        <dbReference type="ARBA" id="ARBA00001971"/>
    </source>
</evidence>
<dbReference type="GO" id="GO:0016705">
    <property type="term" value="F:oxidoreductase activity, acting on paired donors, with incorporation or reduction of molecular oxygen"/>
    <property type="evidence" value="ECO:0007669"/>
    <property type="project" value="InterPro"/>
</dbReference>
<dbReference type="EMBL" id="CABFNO020001268">
    <property type="protein sequence ID" value="CAG9975612.1"/>
    <property type="molecule type" value="Genomic_DNA"/>
</dbReference>
<evidence type="ECO:0000313" key="11">
    <source>
        <dbReference type="EMBL" id="CAG9975612.1"/>
    </source>
</evidence>
<keyword evidence="10" id="KW-0472">Membrane</keyword>
<evidence type="ECO:0000256" key="2">
    <source>
        <dbReference type="ARBA" id="ARBA00010617"/>
    </source>
</evidence>
<keyword evidence="4 8" id="KW-0479">Metal-binding</keyword>
<dbReference type="Pfam" id="PF00067">
    <property type="entry name" value="p450"/>
    <property type="match status" value="1"/>
</dbReference>
<dbReference type="CDD" id="cd11041">
    <property type="entry name" value="CYP503A1-like"/>
    <property type="match status" value="1"/>
</dbReference>
<dbReference type="GO" id="GO:0004497">
    <property type="term" value="F:monooxygenase activity"/>
    <property type="evidence" value="ECO:0007669"/>
    <property type="project" value="UniProtKB-KW"/>
</dbReference>
<evidence type="ECO:0000256" key="4">
    <source>
        <dbReference type="ARBA" id="ARBA00022723"/>
    </source>
</evidence>
<keyword evidence="10" id="KW-0812">Transmembrane</keyword>
<feature type="binding site" description="axial binding residue" evidence="8">
    <location>
        <position position="457"/>
    </location>
    <ligand>
        <name>heme</name>
        <dbReference type="ChEBI" id="CHEBI:30413"/>
    </ligand>
    <ligandPart>
        <name>Fe</name>
        <dbReference type="ChEBI" id="CHEBI:18248"/>
    </ligandPart>
</feature>
<dbReference type="PANTHER" id="PTHR46206">
    <property type="entry name" value="CYTOCHROME P450"/>
    <property type="match status" value="1"/>
</dbReference>
<reference evidence="12" key="1">
    <citation type="submission" date="2019-06" db="EMBL/GenBank/DDBJ databases">
        <authorList>
            <person name="Broberg M."/>
        </authorList>
    </citation>
    <scope>NUCLEOTIDE SEQUENCE [LARGE SCALE GENOMIC DNA]</scope>
</reference>
<reference evidence="11 12" key="2">
    <citation type="submission" date="2021-10" db="EMBL/GenBank/DDBJ databases">
        <authorList>
            <person name="Piombo E."/>
        </authorList>
    </citation>
    <scope>NUCLEOTIDE SEQUENCE [LARGE SCALE GENOMIC DNA]</scope>
</reference>
<evidence type="ECO:0000256" key="9">
    <source>
        <dbReference type="RuleBase" id="RU000461"/>
    </source>
</evidence>
<feature type="transmembrane region" description="Helical" evidence="10">
    <location>
        <begin position="27"/>
        <end position="46"/>
    </location>
</feature>
<dbReference type="GO" id="GO:0020037">
    <property type="term" value="F:heme binding"/>
    <property type="evidence" value="ECO:0007669"/>
    <property type="project" value="InterPro"/>
</dbReference>
<gene>
    <name evidence="11" type="ORF">CBYS24578_00013074</name>
</gene>
<keyword evidence="5 9" id="KW-0560">Oxidoreductase</keyword>
<dbReference type="PROSITE" id="PS00086">
    <property type="entry name" value="CYTOCHROME_P450"/>
    <property type="match status" value="1"/>
</dbReference>
<evidence type="ECO:0000256" key="3">
    <source>
        <dbReference type="ARBA" id="ARBA00022617"/>
    </source>
</evidence>
<dbReference type="OrthoDB" id="1844152at2759"/>
<protein>
    <submittedName>
        <fullName evidence="11">Uncharacterized protein</fullName>
    </submittedName>
</protein>
<evidence type="ECO:0000256" key="6">
    <source>
        <dbReference type="ARBA" id="ARBA00023004"/>
    </source>
</evidence>